<protein>
    <submittedName>
        <fullName evidence="2">Uncharacterized protein</fullName>
    </submittedName>
</protein>
<keyword evidence="3" id="KW-1185">Reference proteome</keyword>
<reference evidence="2" key="1">
    <citation type="submission" date="2020-01" db="EMBL/GenBank/DDBJ databases">
        <authorList>
            <consortium name="DOE Joint Genome Institute"/>
            <person name="Haridas S."/>
            <person name="Albert R."/>
            <person name="Binder M."/>
            <person name="Bloem J."/>
            <person name="Labutti K."/>
            <person name="Salamov A."/>
            <person name="Andreopoulos B."/>
            <person name="Baker S.E."/>
            <person name="Barry K."/>
            <person name="Bills G."/>
            <person name="Bluhm B.H."/>
            <person name="Cannon C."/>
            <person name="Castanera R."/>
            <person name="Culley D.E."/>
            <person name="Daum C."/>
            <person name="Ezra D."/>
            <person name="Gonzalez J.B."/>
            <person name="Henrissat B."/>
            <person name="Kuo A."/>
            <person name="Liang C."/>
            <person name="Lipzen A."/>
            <person name="Lutzoni F."/>
            <person name="Magnuson J."/>
            <person name="Mondo S."/>
            <person name="Nolan M."/>
            <person name="Ohm R."/>
            <person name="Pangilinan J."/>
            <person name="Park H.-J."/>
            <person name="Ramirez L."/>
            <person name="Alfaro M."/>
            <person name="Sun H."/>
            <person name="Tritt A."/>
            <person name="Yoshinaga Y."/>
            <person name="Zwiers L.-H."/>
            <person name="Turgeon B.G."/>
            <person name="Goodwin S.B."/>
            <person name="Spatafora J.W."/>
            <person name="Crous P.W."/>
            <person name="Grigoriev I.V."/>
        </authorList>
    </citation>
    <scope>NUCLEOTIDE SEQUENCE</scope>
    <source>
        <strain evidence="2">CBS 394.84</strain>
    </source>
</reference>
<dbReference type="RefSeq" id="XP_040789941.1">
    <property type="nucleotide sequence ID" value="XM_040938532.1"/>
</dbReference>
<evidence type="ECO:0000313" key="3">
    <source>
        <dbReference type="Proteomes" id="UP000800039"/>
    </source>
</evidence>
<organism evidence="2 3">
    <name type="scientific">Cucurbitaria berberidis CBS 394.84</name>
    <dbReference type="NCBI Taxonomy" id="1168544"/>
    <lineage>
        <taxon>Eukaryota</taxon>
        <taxon>Fungi</taxon>
        <taxon>Dikarya</taxon>
        <taxon>Ascomycota</taxon>
        <taxon>Pezizomycotina</taxon>
        <taxon>Dothideomycetes</taxon>
        <taxon>Pleosporomycetidae</taxon>
        <taxon>Pleosporales</taxon>
        <taxon>Pleosporineae</taxon>
        <taxon>Cucurbitariaceae</taxon>
        <taxon>Cucurbitaria</taxon>
    </lineage>
</organism>
<keyword evidence="1" id="KW-0812">Transmembrane</keyword>
<dbReference type="Proteomes" id="UP000800039">
    <property type="component" value="Unassembled WGS sequence"/>
</dbReference>
<evidence type="ECO:0000256" key="1">
    <source>
        <dbReference type="SAM" id="Phobius"/>
    </source>
</evidence>
<accession>A0A9P4GJG7</accession>
<feature type="transmembrane region" description="Helical" evidence="1">
    <location>
        <begin position="56"/>
        <end position="74"/>
    </location>
</feature>
<keyword evidence="1" id="KW-0472">Membrane</keyword>
<dbReference type="AlphaFoldDB" id="A0A9P4GJG7"/>
<sequence length="124" mass="13420">MMSPHTSCSKPTARPPACNCREHCDTLSLTGPTRSFIVSESIILQSPLARTLPPHTAAITIVVLPVVSSFVCVSRETRQNGRLKVAASFTHSPGPCYLCGSVSSCDFAPLFTALLFDRIWLNLD</sequence>
<name>A0A9P4GJG7_9PLEO</name>
<gene>
    <name evidence="2" type="ORF">K460DRAFT_57425</name>
</gene>
<proteinExistence type="predicted"/>
<keyword evidence="1" id="KW-1133">Transmembrane helix</keyword>
<dbReference type="EMBL" id="ML976615">
    <property type="protein sequence ID" value="KAF1847378.1"/>
    <property type="molecule type" value="Genomic_DNA"/>
</dbReference>
<dbReference type="GeneID" id="63855788"/>
<comment type="caution">
    <text evidence="2">The sequence shown here is derived from an EMBL/GenBank/DDBJ whole genome shotgun (WGS) entry which is preliminary data.</text>
</comment>
<evidence type="ECO:0000313" key="2">
    <source>
        <dbReference type="EMBL" id="KAF1847378.1"/>
    </source>
</evidence>